<dbReference type="PROSITE" id="PS00211">
    <property type="entry name" value="ABC_TRANSPORTER_1"/>
    <property type="match status" value="2"/>
</dbReference>
<sequence length="494" mass="52163">MTRVAEPLIEVRGLGARAGAATILDDIGFALPAGRIVTLFGPSGAGKTTIAAAVAGVRQPGVQLTGDIRHHGEIRVGYLPQNAAATLNPARRVGAALHELVGLERPRLPRAQRRARVAQILATAAFDVADADRDAVLRRYPFEFSGGERARLALAQVLAVRPDVLVIDEPTVGLDPLARAALLRSLATLRGQGAAILLVTHDPVAERAGDRTLYVHGGRIVEELPPEPVASEPGGKPTAAPSAPVLRLRGVTVTLHRRRILHEIDLAVRAGELLAILGVSGAGKSTIARCMAGLVAPRHGAVLLDDQPLPVLRRRSRAQIAQVQYVWQESASSFDPRRPVLDQVAATAVRLRGLARDAARAEAADTLADLGLAPEQLLRRPAGLSGGQLQRAALARALLARPRVLLCDEITTALDEPTAARIHRHLDAYRRRTGAAIVAIGHDLPGQLDRADRVALVDAGRLVDLGPPARLLAQPTTPLLADLLAAESPPGQGT</sequence>
<dbReference type="Gene3D" id="3.40.50.300">
    <property type="entry name" value="P-loop containing nucleotide triphosphate hydrolases"/>
    <property type="match status" value="2"/>
</dbReference>
<evidence type="ECO:0000256" key="1">
    <source>
        <dbReference type="ARBA" id="ARBA00022741"/>
    </source>
</evidence>
<organism evidence="4">
    <name type="scientific">Nocardia farcinica</name>
    <dbReference type="NCBI Taxonomy" id="37329"/>
    <lineage>
        <taxon>Bacteria</taxon>
        <taxon>Bacillati</taxon>
        <taxon>Actinomycetota</taxon>
        <taxon>Actinomycetes</taxon>
        <taxon>Mycobacteriales</taxon>
        <taxon>Nocardiaceae</taxon>
        <taxon>Nocardia</taxon>
    </lineage>
</organism>
<dbReference type="RefSeq" id="WP_137354619.1">
    <property type="nucleotide sequence ID" value="NZ_CAACYE020000001.1"/>
</dbReference>
<feature type="domain" description="ABC transporter" evidence="3">
    <location>
        <begin position="246"/>
        <end position="484"/>
    </location>
</feature>
<evidence type="ECO:0000313" key="4">
    <source>
        <dbReference type="EMBL" id="VFA83022.1"/>
    </source>
</evidence>
<dbReference type="PANTHER" id="PTHR24220:SF685">
    <property type="entry name" value="ABC TRANSPORTER RELATED"/>
    <property type="match status" value="1"/>
</dbReference>
<dbReference type="Pfam" id="PF00005">
    <property type="entry name" value="ABC_tran"/>
    <property type="match status" value="2"/>
</dbReference>
<name>A0A449HBZ0_NOCFR</name>
<keyword evidence="2 4" id="KW-0067">ATP-binding</keyword>
<evidence type="ECO:0000256" key="2">
    <source>
        <dbReference type="ARBA" id="ARBA00022840"/>
    </source>
</evidence>
<dbReference type="GO" id="GO:0005886">
    <property type="term" value="C:plasma membrane"/>
    <property type="evidence" value="ECO:0007669"/>
    <property type="project" value="TreeGrafter"/>
</dbReference>
<dbReference type="PROSITE" id="PS50893">
    <property type="entry name" value="ABC_TRANSPORTER_2"/>
    <property type="match status" value="2"/>
</dbReference>
<dbReference type="InterPro" id="IPR015854">
    <property type="entry name" value="ABC_transpr_LolD-like"/>
</dbReference>
<feature type="domain" description="ABC transporter" evidence="3">
    <location>
        <begin position="9"/>
        <end position="242"/>
    </location>
</feature>
<dbReference type="EC" id="3.6.3.-" evidence="4"/>
<dbReference type="InterPro" id="IPR017871">
    <property type="entry name" value="ABC_transporter-like_CS"/>
</dbReference>
<keyword evidence="1" id="KW-0547">Nucleotide-binding</keyword>
<dbReference type="GO" id="GO:0016887">
    <property type="term" value="F:ATP hydrolysis activity"/>
    <property type="evidence" value="ECO:0007669"/>
    <property type="project" value="InterPro"/>
</dbReference>
<dbReference type="AlphaFoldDB" id="A0A449HBZ0"/>
<dbReference type="InterPro" id="IPR003439">
    <property type="entry name" value="ABC_transporter-like_ATP-bd"/>
</dbReference>
<dbReference type="SUPFAM" id="SSF52540">
    <property type="entry name" value="P-loop containing nucleoside triphosphate hydrolases"/>
    <property type="match status" value="2"/>
</dbReference>
<protein>
    <submittedName>
        <fullName evidence="4">Glutathione import ATP-binding protein GsiA</fullName>
        <ecNumber evidence="4">3.6.3.-</ecNumber>
    </submittedName>
</protein>
<dbReference type="SMART" id="SM00382">
    <property type="entry name" value="AAA"/>
    <property type="match status" value="2"/>
</dbReference>
<accession>A0A449HBZ0</accession>
<dbReference type="PANTHER" id="PTHR24220">
    <property type="entry name" value="IMPORT ATP-BINDING PROTEIN"/>
    <property type="match status" value="1"/>
</dbReference>
<dbReference type="InterPro" id="IPR003593">
    <property type="entry name" value="AAA+_ATPase"/>
</dbReference>
<gene>
    <name evidence="4" type="primary">gsiA_2</name>
    <name evidence="4" type="ORF">NCTC1935_00908</name>
</gene>
<dbReference type="EMBL" id="CAACYE010000005">
    <property type="protein sequence ID" value="VFA83022.1"/>
    <property type="molecule type" value="Genomic_DNA"/>
</dbReference>
<reference evidence="4" key="1">
    <citation type="submission" date="2019-02" db="EMBL/GenBank/DDBJ databases">
        <authorList>
            <consortium name="Pathogen Informatics"/>
        </authorList>
    </citation>
    <scope>NUCLEOTIDE SEQUENCE</scope>
    <source>
        <strain evidence="4">3012STDY6733949</strain>
    </source>
</reference>
<dbReference type="GO" id="GO:0022857">
    <property type="term" value="F:transmembrane transporter activity"/>
    <property type="evidence" value="ECO:0007669"/>
    <property type="project" value="TreeGrafter"/>
</dbReference>
<proteinExistence type="predicted"/>
<keyword evidence="4" id="KW-0378">Hydrolase</keyword>
<evidence type="ECO:0000259" key="3">
    <source>
        <dbReference type="PROSITE" id="PS50893"/>
    </source>
</evidence>
<dbReference type="InterPro" id="IPR027417">
    <property type="entry name" value="P-loop_NTPase"/>
</dbReference>
<dbReference type="GO" id="GO:0005524">
    <property type="term" value="F:ATP binding"/>
    <property type="evidence" value="ECO:0007669"/>
    <property type="project" value="UniProtKB-KW"/>
</dbReference>